<organism evidence="1 2">
    <name type="scientific">Vibrio phage pVco-5</name>
    <dbReference type="NCBI Taxonomy" id="1965485"/>
    <lineage>
        <taxon>Viruses</taxon>
        <taxon>Duplodnaviria</taxon>
        <taxon>Heunggongvirae</taxon>
        <taxon>Uroviricota</taxon>
        <taxon>Caudoviricetes</taxon>
        <taxon>Schitoviridae</taxon>
        <taxon>Vicoquintavirus</taxon>
        <taxon>Vicoquintavirus Pvco5</taxon>
    </lineage>
</organism>
<proteinExistence type="predicted"/>
<keyword evidence="2" id="KW-1185">Reference proteome</keyword>
<dbReference type="EMBL" id="KY612839">
    <property type="protein sequence ID" value="ARM71051.1"/>
    <property type="molecule type" value="Genomic_DNA"/>
</dbReference>
<keyword evidence="1" id="KW-0240">DNA-directed RNA polymerase</keyword>
<dbReference type="GO" id="GO:0000428">
    <property type="term" value="C:DNA-directed RNA polymerase complex"/>
    <property type="evidence" value="ECO:0007669"/>
    <property type="project" value="UniProtKB-KW"/>
</dbReference>
<dbReference type="InterPro" id="IPR043502">
    <property type="entry name" value="DNA/RNA_pol_sf"/>
</dbReference>
<sequence>MTHFYFSKAEPKKVFGDNTVELLAFYSAVNDMAPGANALMDDIFGAMKRDTATEYKWTLPDGHTAFTRVMVTKDRTVELEELKNASGKASTFTHRMEVNEPNDKDVSLVANVTHSCDGFVVREMGGRMNHNKHRLLKTLDVTRGCRVTNRDKMVSIFEVDALLSGKQDYDDNTLGLLAEVCESVLENPSAPMKSVHDEFKTMAPYCNQMRRYYTDILAQMAESNMIQDILRELYHNPNLVYQKEGDGMALAEAIRGSNYAIC</sequence>
<keyword evidence="1" id="KW-0804">Transcription</keyword>
<protein>
    <submittedName>
        <fullName evidence="1">DNA-directed RNA polymerase RNAP2</fullName>
    </submittedName>
</protein>
<dbReference type="Proteomes" id="UP000225564">
    <property type="component" value="Segment"/>
</dbReference>
<gene>
    <name evidence="1" type="ORF">pVco5_063</name>
</gene>
<name>A0A1W6JUV4_9CAUD</name>
<dbReference type="SUPFAM" id="SSF56672">
    <property type="entry name" value="DNA/RNA polymerases"/>
    <property type="match status" value="1"/>
</dbReference>
<accession>A0A1W6JUV4</accession>
<reference evidence="1 2" key="1">
    <citation type="submission" date="2017-02" db="EMBL/GenBank/DDBJ databases">
        <title>Comeplete genome sequence of Bacteriophage pVco-5, that infects Vibrio corallilyticus.</title>
        <authorList>
            <person name="Kim H.J."/>
            <person name="Park S.C."/>
        </authorList>
    </citation>
    <scope>NUCLEOTIDE SEQUENCE [LARGE SCALE GENOMIC DNA]</scope>
</reference>
<evidence type="ECO:0000313" key="1">
    <source>
        <dbReference type="EMBL" id="ARM71051.1"/>
    </source>
</evidence>
<evidence type="ECO:0000313" key="2">
    <source>
        <dbReference type="Proteomes" id="UP000225564"/>
    </source>
</evidence>